<dbReference type="EnsemblMetazoa" id="PPA36676.1">
    <property type="protein sequence ID" value="PPA36676.1"/>
    <property type="gene ID" value="WBGene00275045"/>
</dbReference>
<organism evidence="1 2">
    <name type="scientific">Pristionchus pacificus</name>
    <name type="common">Parasitic nematode worm</name>
    <dbReference type="NCBI Taxonomy" id="54126"/>
    <lineage>
        <taxon>Eukaryota</taxon>
        <taxon>Metazoa</taxon>
        <taxon>Ecdysozoa</taxon>
        <taxon>Nematoda</taxon>
        <taxon>Chromadorea</taxon>
        <taxon>Rhabditida</taxon>
        <taxon>Rhabditina</taxon>
        <taxon>Diplogasteromorpha</taxon>
        <taxon>Diplogasteroidea</taxon>
        <taxon>Neodiplogasteridae</taxon>
        <taxon>Pristionchus</taxon>
    </lineage>
</organism>
<evidence type="ECO:0000313" key="2">
    <source>
        <dbReference type="Proteomes" id="UP000005239"/>
    </source>
</evidence>
<reference evidence="2" key="1">
    <citation type="journal article" date="2008" name="Nat. Genet.">
        <title>The Pristionchus pacificus genome provides a unique perspective on nematode lifestyle and parasitism.</title>
        <authorList>
            <person name="Dieterich C."/>
            <person name="Clifton S.W."/>
            <person name="Schuster L.N."/>
            <person name="Chinwalla A."/>
            <person name="Delehaunty K."/>
            <person name="Dinkelacker I."/>
            <person name="Fulton L."/>
            <person name="Fulton R."/>
            <person name="Godfrey J."/>
            <person name="Minx P."/>
            <person name="Mitreva M."/>
            <person name="Roeseler W."/>
            <person name="Tian H."/>
            <person name="Witte H."/>
            <person name="Yang S.P."/>
            <person name="Wilson R.K."/>
            <person name="Sommer R.J."/>
        </authorList>
    </citation>
    <scope>NUCLEOTIDE SEQUENCE [LARGE SCALE GENOMIC DNA]</scope>
    <source>
        <strain evidence="2">PS312</strain>
    </source>
</reference>
<gene>
    <name evidence="1" type="primary">WBGene00275045</name>
</gene>
<reference evidence="1" key="2">
    <citation type="submission" date="2022-06" db="UniProtKB">
        <authorList>
            <consortium name="EnsemblMetazoa"/>
        </authorList>
    </citation>
    <scope>IDENTIFICATION</scope>
    <source>
        <strain evidence="1">PS312</strain>
    </source>
</reference>
<dbReference type="Proteomes" id="UP000005239">
    <property type="component" value="Unassembled WGS sequence"/>
</dbReference>
<proteinExistence type="predicted"/>
<keyword evidence="2" id="KW-1185">Reference proteome</keyword>
<accession>A0A2A6BQX6</accession>
<accession>A0A8R1YRI3</accession>
<protein>
    <submittedName>
        <fullName evidence="1">Uncharacterized protein</fullName>
    </submittedName>
</protein>
<name>A0A2A6BQX6_PRIPA</name>
<dbReference type="AlphaFoldDB" id="A0A2A6BQX6"/>
<sequence length="159" mass="18285">MIWLLLCLSFPLSGSSTSSQTSLAYFSFPTQLEGSGLAFSDYQYRLINYYGNITVINVSIVTSRTALTFDTNGFYYPEHSRDKLYNMIFELEKNSLIAVKGIDWVDNDLIAYTQPPEELIDHLDKTLARYGFIPIMKDKSENQWKNYTASSRFTALHFL</sequence>
<evidence type="ECO:0000313" key="1">
    <source>
        <dbReference type="EnsemblMetazoa" id="PPA36676.1"/>
    </source>
</evidence>